<comment type="catalytic activity">
    <reaction evidence="8">
        <text>L-threonyl-[protein] + ATP = O-phospho-L-threonyl-[protein] + ADP + H(+)</text>
        <dbReference type="Rhea" id="RHEA:46608"/>
        <dbReference type="Rhea" id="RHEA-COMP:11060"/>
        <dbReference type="Rhea" id="RHEA-COMP:11605"/>
        <dbReference type="ChEBI" id="CHEBI:15378"/>
        <dbReference type="ChEBI" id="CHEBI:30013"/>
        <dbReference type="ChEBI" id="CHEBI:30616"/>
        <dbReference type="ChEBI" id="CHEBI:61977"/>
        <dbReference type="ChEBI" id="CHEBI:456216"/>
        <dbReference type="EC" id="2.7.11.1"/>
    </reaction>
</comment>
<keyword evidence="3" id="KW-0723">Serine/threonine-protein kinase</keyword>
<dbReference type="PANTHER" id="PTHR24356:SF414">
    <property type="entry name" value="NON-SPECIFIC SERINE_THREONINE PROTEIN KINASE"/>
    <property type="match status" value="1"/>
</dbReference>
<dbReference type="InterPro" id="IPR000961">
    <property type="entry name" value="AGC-kinase_C"/>
</dbReference>
<dbReference type="PROSITE" id="PS51285">
    <property type="entry name" value="AGC_KINASE_CTER"/>
    <property type="match status" value="1"/>
</dbReference>
<dbReference type="PANTHER" id="PTHR24356">
    <property type="entry name" value="SERINE/THREONINE-PROTEIN KINASE"/>
    <property type="match status" value="1"/>
</dbReference>
<dbReference type="Gene3D" id="1.10.510.10">
    <property type="entry name" value="Transferase(Phosphotransferase) domain 1"/>
    <property type="match status" value="1"/>
</dbReference>
<dbReference type="EMBL" id="CAUEEQ010012675">
    <property type="protein sequence ID" value="CAJ0936693.1"/>
    <property type="molecule type" value="Genomic_DNA"/>
</dbReference>
<gene>
    <name evidence="13" type="ORF">RIMI_LOCUS6881292</name>
</gene>
<feature type="domain" description="AGC-kinase C-terminal" evidence="12">
    <location>
        <begin position="302"/>
        <end position="371"/>
    </location>
</feature>
<evidence type="ECO:0000256" key="7">
    <source>
        <dbReference type="ARBA" id="ARBA00022840"/>
    </source>
</evidence>
<keyword evidence="7" id="KW-0067">ATP-binding</keyword>
<dbReference type="InterPro" id="IPR050236">
    <property type="entry name" value="Ser_Thr_kinase_AGC"/>
</dbReference>
<evidence type="ECO:0000313" key="13">
    <source>
        <dbReference type="EMBL" id="CAJ0936693.1"/>
    </source>
</evidence>
<comment type="catalytic activity">
    <reaction evidence="9">
        <text>L-seryl-[protein] + ATP = O-phospho-L-seryl-[protein] + ADP + H(+)</text>
        <dbReference type="Rhea" id="RHEA:17989"/>
        <dbReference type="Rhea" id="RHEA-COMP:9863"/>
        <dbReference type="Rhea" id="RHEA-COMP:11604"/>
        <dbReference type="ChEBI" id="CHEBI:15378"/>
        <dbReference type="ChEBI" id="CHEBI:29999"/>
        <dbReference type="ChEBI" id="CHEBI:30616"/>
        <dbReference type="ChEBI" id="CHEBI:83421"/>
        <dbReference type="ChEBI" id="CHEBI:456216"/>
        <dbReference type="EC" id="2.7.11.1"/>
    </reaction>
</comment>
<keyword evidence="5" id="KW-0547">Nucleotide-binding</keyword>
<feature type="domain" description="Protein kinase" evidence="11">
    <location>
        <begin position="62"/>
        <end position="360"/>
    </location>
</feature>
<protein>
    <recommendedName>
        <fullName evidence="2">non-specific serine/threonine protein kinase</fullName>
        <ecNumber evidence="2">2.7.11.1</ecNumber>
    </recommendedName>
</protein>
<evidence type="ECO:0000256" key="6">
    <source>
        <dbReference type="ARBA" id="ARBA00022777"/>
    </source>
</evidence>
<sequence>MSPRYPLTLIRVSRGPSSDLSTETPELADPESVICEIPEIHEPVTNLMESLIPARKPQMSDYETSKLISGGCFGAVYLVHHKDSQQIFAMKKMAKKNLETPKDVEDVFLERDILTFANCPFVVSMLCSFPTRSHLCMVMEYVGGGDCGSLLNRRGTLSVPLARLYFAETVLAVEYLHSYGVVHRDLKPYNLLITTAGHIKVTDFGLSKVGVMLPKTNTYKQSAEDISTEFKDREKCGTDHYMAPEVILKKGYGRPVDWWSMGIILHEFLVGSVPFDGDSIPEINKKIVLGGAFEIKDHPFVSNLDFDNLLNLKPTYIPHLVSDLDTSLFINHADIDMHMVSENEEDTSEDNKSLDFQNFTSSSERLSKLCTIANSMMNNEDSKSHPECTKASSTKISAMQKESFPESDGDDAISLLPSSSPLSEFPADEKRESAIKGNIEQENPENVKKGRKRKGSIFRRIYHPAGVDYPGLLACLHVVAPPLQTSKRRETSTSSTLKSSRSTITAGEA</sequence>
<feature type="region of interest" description="Disordered" evidence="10">
    <location>
        <begin position="482"/>
        <end position="509"/>
    </location>
</feature>
<evidence type="ECO:0000256" key="1">
    <source>
        <dbReference type="ARBA" id="ARBA00009903"/>
    </source>
</evidence>
<evidence type="ECO:0000256" key="3">
    <source>
        <dbReference type="ARBA" id="ARBA00022527"/>
    </source>
</evidence>
<dbReference type="InterPro" id="IPR008271">
    <property type="entry name" value="Ser/Thr_kinase_AS"/>
</dbReference>
<evidence type="ECO:0000256" key="5">
    <source>
        <dbReference type="ARBA" id="ARBA00022741"/>
    </source>
</evidence>
<evidence type="ECO:0000259" key="12">
    <source>
        <dbReference type="PROSITE" id="PS51285"/>
    </source>
</evidence>
<dbReference type="SMART" id="SM00220">
    <property type="entry name" value="S_TKc"/>
    <property type="match status" value="1"/>
</dbReference>
<accession>A0ABN9L9P0</accession>
<name>A0ABN9L9P0_9NEOB</name>
<keyword evidence="14" id="KW-1185">Reference proteome</keyword>
<proteinExistence type="inferred from homology"/>
<feature type="compositionally biased region" description="Low complexity" evidence="10">
    <location>
        <begin position="492"/>
        <end position="509"/>
    </location>
</feature>
<evidence type="ECO:0000313" key="14">
    <source>
        <dbReference type="Proteomes" id="UP001176940"/>
    </source>
</evidence>
<evidence type="ECO:0000256" key="8">
    <source>
        <dbReference type="ARBA" id="ARBA00047899"/>
    </source>
</evidence>
<evidence type="ECO:0000256" key="4">
    <source>
        <dbReference type="ARBA" id="ARBA00022679"/>
    </source>
</evidence>
<keyword evidence="4" id="KW-0808">Transferase</keyword>
<evidence type="ECO:0000256" key="2">
    <source>
        <dbReference type="ARBA" id="ARBA00012513"/>
    </source>
</evidence>
<evidence type="ECO:0000256" key="10">
    <source>
        <dbReference type="SAM" id="MobiDB-lite"/>
    </source>
</evidence>
<dbReference type="Pfam" id="PF00069">
    <property type="entry name" value="Pkinase"/>
    <property type="match status" value="1"/>
</dbReference>
<dbReference type="InterPro" id="IPR011009">
    <property type="entry name" value="Kinase-like_dom_sf"/>
</dbReference>
<dbReference type="EC" id="2.7.11.1" evidence="2"/>
<evidence type="ECO:0000256" key="9">
    <source>
        <dbReference type="ARBA" id="ARBA00048679"/>
    </source>
</evidence>
<dbReference type="Proteomes" id="UP001176940">
    <property type="component" value="Unassembled WGS sequence"/>
</dbReference>
<comment type="caution">
    <text evidence="13">The sequence shown here is derived from an EMBL/GenBank/DDBJ whole genome shotgun (WGS) entry which is preliminary data.</text>
</comment>
<reference evidence="13" key="1">
    <citation type="submission" date="2023-07" db="EMBL/GenBank/DDBJ databases">
        <authorList>
            <person name="Stuckert A."/>
        </authorList>
    </citation>
    <scope>NUCLEOTIDE SEQUENCE</scope>
</reference>
<dbReference type="PROSITE" id="PS50011">
    <property type="entry name" value="PROTEIN_KINASE_DOM"/>
    <property type="match status" value="1"/>
</dbReference>
<keyword evidence="6" id="KW-0418">Kinase</keyword>
<comment type="similarity">
    <text evidence="1">Belongs to the protein kinase superfamily. AGC Ser/Thr protein kinase family.</text>
</comment>
<dbReference type="PROSITE" id="PS00108">
    <property type="entry name" value="PROTEIN_KINASE_ST"/>
    <property type="match status" value="1"/>
</dbReference>
<evidence type="ECO:0000259" key="11">
    <source>
        <dbReference type="PROSITE" id="PS50011"/>
    </source>
</evidence>
<dbReference type="SUPFAM" id="SSF56112">
    <property type="entry name" value="Protein kinase-like (PK-like)"/>
    <property type="match status" value="1"/>
</dbReference>
<dbReference type="Gene3D" id="3.30.200.20">
    <property type="entry name" value="Phosphorylase Kinase, domain 1"/>
    <property type="match status" value="1"/>
</dbReference>
<feature type="region of interest" description="Disordered" evidence="10">
    <location>
        <begin position="378"/>
        <end position="411"/>
    </location>
</feature>
<dbReference type="InterPro" id="IPR000719">
    <property type="entry name" value="Prot_kinase_dom"/>
</dbReference>
<organism evidence="13 14">
    <name type="scientific">Ranitomeya imitator</name>
    <name type="common">mimic poison frog</name>
    <dbReference type="NCBI Taxonomy" id="111125"/>
    <lineage>
        <taxon>Eukaryota</taxon>
        <taxon>Metazoa</taxon>
        <taxon>Chordata</taxon>
        <taxon>Craniata</taxon>
        <taxon>Vertebrata</taxon>
        <taxon>Euteleostomi</taxon>
        <taxon>Amphibia</taxon>
        <taxon>Batrachia</taxon>
        <taxon>Anura</taxon>
        <taxon>Neobatrachia</taxon>
        <taxon>Hyloidea</taxon>
        <taxon>Dendrobatidae</taxon>
        <taxon>Dendrobatinae</taxon>
        <taxon>Ranitomeya</taxon>
    </lineage>
</organism>